<dbReference type="Pfam" id="PF01557">
    <property type="entry name" value="FAA_hydrolase"/>
    <property type="match status" value="1"/>
</dbReference>
<dbReference type="PANTHER" id="PTHR11820:SF7">
    <property type="entry name" value="ACYLPYRUVASE FAHD1, MITOCHONDRIAL"/>
    <property type="match status" value="1"/>
</dbReference>
<dbReference type="OrthoDB" id="9805307at2"/>
<dbReference type="InterPro" id="IPR011234">
    <property type="entry name" value="Fumarylacetoacetase-like_C"/>
</dbReference>
<keyword evidence="1" id="KW-0479">Metal-binding</keyword>
<comment type="caution">
    <text evidence="3">The sequence shown here is derived from an EMBL/GenBank/DDBJ whole genome shotgun (WGS) entry which is preliminary data.</text>
</comment>
<name>A0A0F5VE03_9GAMM</name>
<keyword evidence="4" id="KW-1185">Reference proteome</keyword>
<proteinExistence type="predicted"/>
<dbReference type="AlphaFoldDB" id="A0A0F5VE03"/>
<accession>A0A0F5VE03</accession>
<evidence type="ECO:0000256" key="1">
    <source>
        <dbReference type="ARBA" id="ARBA00022723"/>
    </source>
</evidence>
<protein>
    <submittedName>
        <fullName evidence="3">2-keto-4-pentenoate hydratase</fullName>
    </submittedName>
</protein>
<dbReference type="Proteomes" id="UP000033633">
    <property type="component" value="Unassembled WGS sequence"/>
</dbReference>
<evidence type="ECO:0000259" key="2">
    <source>
        <dbReference type="Pfam" id="PF01557"/>
    </source>
</evidence>
<evidence type="ECO:0000313" key="4">
    <source>
        <dbReference type="Proteomes" id="UP000033633"/>
    </source>
</evidence>
<feature type="domain" description="Fumarylacetoacetase-like C-terminal" evidence="2">
    <location>
        <begin position="15"/>
        <end position="185"/>
    </location>
</feature>
<dbReference type="EMBL" id="JWYV01000004">
    <property type="protein sequence ID" value="KKD00401.1"/>
    <property type="molecule type" value="Genomic_DNA"/>
</dbReference>
<dbReference type="RefSeq" id="WP_046219936.1">
    <property type="nucleotide sequence ID" value="NZ_JWYV01000004.1"/>
</dbReference>
<evidence type="ECO:0000313" key="3">
    <source>
        <dbReference type="EMBL" id="KKD00401.1"/>
    </source>
</evidence>
<dbReference type="PANTHER" id="PTHR11820">
    <property type="entry name" value="ACYLPYRUVASE"/>
    <property type="match status" value="1"/>
</dbReference>
<dbReference type="GO" id="GO:0046872">
    <property type="term" value="F:metal ion binding"/>
    <property type="evidence" value="ECO:0007669"/>
    <property type="project" value="UniProtKB-KW"/>
</dbReference>
<reference evidence="3 4" key="1">
    <citation type="submission" date="2014-12" db="EMBL/GenBank/DDBJ databases">
        <title>Mercury Reductase activity and rhizosphere competence traits in the genome of root associated Photobacterium halotolerans MELD1.</title>
        <authorList>
            <person name="Mathew D.C."/>
            <person name="Huang C.-C."/>
        </authorList>
    </citation>
    <scope>NUCLEOTIDE SEQUENCE [LARGE SCALE GENOMIC DNA]</scope>
    <source>
        <strain evidence="3 4">MELD1</strain>
    </source>
</reference>
<organism evidence="3 4">
    <name type="scientific">Photobacterium halotolerans</name>
    <dbReference type="NCBI Taxonomy" id="265726"/>
    <lineage>
        <taxon>Bacteria</taxon>
        <taxon>Pseudomonadati</taxon>
        <taxon>Pseudomonadota</taxon>
        <taxon>Gammaproteobacteria</taxon>
        <taxon>Vibrionales</taxon>
        <taxon>Vibrionaceae</taxon>
        <taxon>Photobacterium</taxon>
    </lineage>
</organism>
<dbReference type="PATRIC" id="fig|265726.11.peg.3468"/>
<gene>
    <name evidence="3" type="ORF">KY46_07060</name>
</gene>
<dbReference type="Gene3D" id="3.90.850.10">
    <property type="entry name" value="Fumarylacetoacetase-like, C-terminal domain"/>
    <property type="match status" value="1"/>
</dbReference>
<sequence>MKSVTVNGKPVQPGKVICIGRNYVAHIEELGNEIPEEMVIFMKPNTAIGTELHATHGGEVLHYEAEIAYLYHGGRFSAAALGLDLTKRDLQSKLKDKGLPWERSKVFEGAALFSEFVALPDSDAPLGLSLHIDGTLIQKGDTSLMLYSPAVILAEVQKVIPLEDGDVVMTGTPKGVGQVQAGQEFMGALSCREQALVSVCWKAAD</sequence>
<dbReference type="GO" id="GO:0018773">
    <property type="term" value="F:acetylpyruvate hydrolase activity"/>
    <property type="evidence" value="ECO:0007669"/>
    <property type="project" value="TreeGrafter"/>
</dbReference>
<dbReference type="InterPro" id="IPR036663">
    <property type="entry name" value="Fumarylacetoacetase_C_sf"/>
</dbReference>
<dbReference type="STRING" id="265726.KY46_07060"/>
<dbReference type="SUPFAM" id="SSF56529">
    <property type="entry name" value="FAH"/>
    <property type="match status" value="1"/>
</dbReference>